<feature type="region of interest" description="Disordered" evidence="1">
    <location>
        <begin position="253"/>
        <end position="314"/>
    </location>
</feature>
<dbReference type="AlphaFoldDB" id="A0A024TBX1"/>
<dbReference type="EMBL" id="KI914007">
    <property type="protein sequence ID" value="ETV91660.1"/>
    <property type="molecule type" value="Genomic_DNA"/>
</dbReference>
<dbReference type="GO" id="GO:0003676">
    <property type="term" value="F:nucleic acid binding"/>
    <property type="evidence" value="ECO:0007669"/>
    <property type="project" value="InterPro"/>
</dbReference>
<evidence type="ECO:0008006" key="3">
    <source>
        <dbReference type="Google" id="ProtNLM"/>
    </source>
</evidence>
<reference evidence="2" key="1">
    <citation type="submission" date="2013-12" db="EMBL/GenBank/DDBJ databases">
        <title>The Genome Sequence of Aphanomyces invadans NJM9701.</title>
        <authorList>
            <consortium name="The Broad Institute Genomics Platform"/>
            <person name="Russ C."/>
            <person name="Tyler B."/>
            <person name="van West P."/>
            <person name="Dieguez-Uribeondo J."/>
            <person name="Young S.K."/>
            <person name="Zeng Q."/>
            <person name="Gargeya S."/>
            <person name="Fitzgerald M."/>
            <person name="Abouelleil A."/>
            <person name="Alvarado L."/>
            <person name="Chapman S.B."/>
            <person name="Gainer-Dewar J."/>
            <person name="Goldberg J."/>
            <person name="Griggs A."/>
            <person name="Gujja S."/>
            <person name="Hansen M."/>
            <person name="Howarth C."/>
            <person name="Imamovic A."/>
            <person name="Ireland A."/>
            <person name="Larimer J."/>
            <person name="McCowan C."/>
            <person name="Murphy C."/>
            <person name="Pearson M."/>
            <person name="Poon T.W."/>
            <person name="Priest M."/>
            <person name="Roberts A."/>
            <person name="Saif S."/>
            <person name="Shea T."/>
            <person name="Sykes S."/>
            <person name="Wortman J."/>
            <person name="Nusbaum C."/>
            <person name="Birren B."/>
        </authorList>
    </citation>
    <scope>NUCLEOTIDE SEQUENCE [LARGE SCALE GENOMIC DNA]</scope>
    <source>
        <strain evidence="2">NJM9701</strain>
    </source>
</reference>
<accession>A0A024TBX1</accession>
<proteinExistence type="predicted"/>
<dbReference type="InterPro" id="IPR036875">
    <property type="entry name" value="Znf_CCHC_sf"/>
</dbReference>
<dbReference type="VEuPathDB" id="FungiDB:H310_13738"/>
<dbReference type="GO" id="GO:0008270">
    <property type="term" value="F:zinc ion binding"/>
    <property type="evidence" value="ECO:0007669"/>
    <property type="project" value="InterPro"/>
</dbReference>
<evidence type="ECO:0000256" key="1">
    <source>
        <dbReference type="SAM" id="MobiDB-lite"/>
    </source>
</evidence>
<name>A0A024TBX1_9STRA</name>
<evidence type="ECO:0000313" key="2">
    <source>
        <dbReference type="EMBL" id="ETV91660.1"/>
    </source>
</evidence>
<dbReference type="SUPFAM" id="SSF57756">
    <property type="entry name" value="Retrovirus zinc finger-like domains"/>
    <property type="match status" value="1"/>
</dbReference>
<dbReference type="RefSeq" id="XP_008879586.1">
    <property type="nucleotide sequence ID" value="XM_008881364.1"/>
</dbReference>
<dbReference type="GeneID" id="20090788"/>
<organism evidence="2">
    <name type="scientific">Aphanomyces invadans</name>
    <dbReference type="NCBI Taxonomy" id="157072"/>
    <lineage>
        <taxon>Eukaryota</taxon>
        <taxon>Sar</taxon>
        <taxon>Stramenopiles</taxon>
        <taxon>Oomycota</taxon>
        <taxon>Saprolegniomycetes</taxon>
        <taxon>Saprolegniales</taxon>
        <taxon>Verrucalvaceae</taxon>
        <taxon>Aphanomyces</taxon>
    </lineage>
</organism>
<protein>
    <recommendedName>
        <fullName evidence="3">CCHC-type domain-containing protein</fullName>
    </recommendedName>
</protein>
<gene>
    <name evidence="2" type="ORF">H310_13738</name>
</gene>
<dbReference type="OrthoDB" id="2737924at2759"/>
<feature type="compositionally biased region" description="Acidic residues" evidence="1">
    <location>
        <begin position="258"/>
        <end position="267"/>
    </location>
</feature>
<sequence length="314" mass="34884">MKGMHQLLTQMPTSTALDASSEDQKAFGILIDTLKPSQYRYIDGHTRVRIAYDALVAQHKPTTKVDQIQVAMEWAKLSWDPYVRAAETESNQVVKLLALMLWEFRHLVDRLPNLPDSEQTVAKTKIALEAERKAAVGNGAIKTPRGQANEVRALFGRDNQGNGGRGRSRGRGASRSGQAEQNDRSAAKGTCDYCGKEGHWQSEFRKKARENGRPNLKGHWPDGKDDHSNVAVFMFSATESGIDMIALSQEVSNNETKDNEEPDEEPTQDASVVNGPIYMGEPGEALPLRTDPDWHPTVQPPITNMGYLHEPDRP</sequence>
<feature type="region of interest" description="Disordered" evidence="1">
    <location>
        <begin position="152"/>
        <end position="189"/>
    </location>
</feature>